<organism evidence="3 4">
    <name type="scientific">Thelohanellus kitauei</name>
    <name type="common">Myxosporean</name>
    <dbReference type="NCBI Taxonomy" id="669202"/>
    <lineage>
        <taxon>Eukaryota</taxon>
        <taxon>Metazoa</taxon>
        <taxon>Cnidaria</taxon>
        <taxon>Myxozoa</taxon>
        <taxon>Myxosporea</taxon>
        <taxon>Bivalvulida</taxon>
        <taxon>Platysporina</taxon>
        <taxon>Myxobolidae</taxon>
        <taxon>Thelohanellus</taxon>
    </lineage>
</organism>
<dbReference type="InterPro" id="IPR024986">
    <property type="entry name" value="Nipped-B_C"/>
</dbReference>
<dbReference type="GO" id="GO:0010468">
    <property type="term" value="P:regulation of gene expression"/>
    <property type="evidence" value="ECO:0007669"/>
    <property type="project" value="InterPro"/>
</dbReference>
<sequence length="1212" mass="141732">MKDRLSDYEVEKQLSKSDSFLINDSQKPESKNFDEVISMILNCIKCPPKDLNNFSAINQKLKHIFHLSHTQNIDANCISKLLKASSLFAEKLNVMIFEDTTFLNNNINEMLAFLNNIYDIHSQSSTKFSLSQVYALLKLYNSMLPTITINVKDDKTSIMLTTCLKNICTMVKWQNSTDELFDLVFDLCIKLSNDSLIHKSYRYIIKLVAAVKFKLFKDPRKLLEIFFSFIECSQTIKIKNKYDISISSFLITKITQEFMNVEMEESIDVIINISKIILEILNEFLSNLVFSTRFTKLNVNKTVEKFTSDSLILAKFAKYPSSIYSILSLYNMSTKIISRHDINHCLITSFIEVFSTVVLFYVKHAPNVETSKLENRVFDDITVIFSYFKNHQKNKGFSLIMVYICRILFLTNKLNLNSELQGLIYETSKKCRKNLNINDQISSNSDFQRINIFYQVSLLQRYKIDDSYSYFVDLMKNNVISIRLKCLKCLCNITKRSTNYVDKFRIYQSVKERIFDRSFSVRSSAIDILACLVKFDHKKSQKCLDILFKRMLDSSLPVRKRVMSNLNNILQTPNLTINYDEIILKLTKRIEDASHIKNIVLKSVINYWKIESPNDISKVTSSIIFVWQQLADDSEILFRIFDTIDKKISQKDKYAFFLGLKKVADHIFKMFISGISRGDSQCLEYSKTLYIYSKIFPSYCGDYFPFFTDILTSLNIDSDVFDGIFQNVCKIFSNLYSNQSIPDETIKMLQEKFINIILKNSSSLNDYIYCLKMLFQKRPENFRMIVDLFRNYVKFLEDEINGSNYANISRVLYTISAIIKNFSIEVLITGERNLIASIKGLGGIFLKYCTSKDSDTKLKAYMCLTNFLQQYPKYYLDMYYKRALDVCLNSTSDESLKICVIKSFTMLLKSEDSRNEKLNDESLKNKYSLISNVIQTYFAVLQQGYFTKNDVVRRNIMIIVRLCIKLGFMPPQKYILLIIAMIMDPIADIEKSALYLIKMIRKKYPGTIETNIKQSIKFSFCAYREMLNEDAFQYYVKNTNSLFGPLYVQTKFYNQRKKFIISFIEYLNAEDQNIHFILFCGLSLAYLPFKSVKEILYVLMKLEISLGLIDEVKLDDKDNLENDDDSAIVFKKIILLKMRHYLLNAYNLQQEQISFESPSSNLKSSNIPERKAKIFIDFLFYRRFKTNSKQFNRSKFYKSLAKEVSFFMIKAE</sequence>
<dbReference type="InterPro" id="IPR016024">
    <property type="entry name" value="ARM-type_fold"/>
</dbReference>
<dbReference type="SUPFAM" id="SSF48371">
    <property type="entry name" value="ARM repeat"/>
    <property type="match status" value="2"/>
</dbReference>
<dbReference type="InterPro" id="IPR011989">
    <property type="entry name" value="ARM-like"/>
</dbReference>
<comment type="subcellular location">
    <subcellularLocation>
        <location evidence="1">Nucleus</location>
    </subcellularLocation>
</comment>
<comment type="caution">
    <text evidence="3">The sequence shown here is derived from an EMBL/GenBank/DDBJ whole genome shotgun (WGS) entry which is preliminary data.</text>
</comment>
<feature type="domain" description="Sister chromatid cohesion C-terminal" evidence="2">
    <location>
        <begin position="931"/>
        <end position="1103"/>
    </location>
</feature>
<dbReference type="EMBL" id="JWZT01003082">
    <property type="protein sequence ID" value="KII67789.1"/>
    <property type="molecule type" value="Genomic_DNA"/>
</dbReference>
<dbReference type="GO" id="GO:0090694">
    <property type="term" value="C:Scc2-Scc4 cohesin loading complex"/>
    <property type="evidence" value="ECO:0007669"/>
    <property type="project" value="TreeGrafter"/>
</dbReference>
<dbReference type="GO" id="GO:1990414">
    <property type="term" value="P:replication-born double-strand break repair via sister chromatid exchange"/>
    <property type="evidence" value="ECO:0007669"/>
    <property type="project" value="TreeGrafter"/>
</dbReference>
<dbReference type="OMA" id="DANCISK"/>
<keyword evidence="1" id="KW-0677">Repeat</keyword>
<dbReference type="GO" id="GO:0071169">
    <property type="term" value="P:establishment of protein localization to chromatin"/>
    <property type="evidence" value="ECO:0007669"/>
    <property type="project" value="TreeGrafter"/>
</dbReference>
<name>A0A0C2IQQ9_THEKT</name>
<keyword evidence="1" id="KW-0131">Cell cycle</keyword>
<evidence type="ECO:0000256" key="1">
    <source>
        <dbReference type="RuleBase" id="RU364107"/>
    </source>
</evidence>
<dbReference type="PANTHER" id="PTHR21704">
    <property type="entry name" value="NIPPED-B-LIKE PROTEIN DELANGIN SCC2-RELATED"/>
    <property type="match status" value="1"/>
</dbReference>
<dbReference type="GO" id="GO:0003682">
    <property type="term" value="F:chromatin binding"/>
    <property type="evidence" value="ECO:0007669"/>
    <property type="project" value="TreeGrafter"/>
</dbReference>
<evidence type="ECO:0000313" key="3">
    <source>
        <dbReference type="EMBL" id="KII67789.1"/>
    </source>
</evidence>
<keyword evidence="4" id="KW-1185">Reference proteome</keyword>
<reference evidence="3 4" key="1">
    <citation type="journal article" date="2014" name="Genome Biol. Evol.">
        <title>The genome of the myxosporean Thelohanellus kitauei shows adaptations to nutrient acquisition within its fish host.</title>
        <authorList>
            <person name="Yang Y."/>
            <person name="Xiong J."/>
            <person name="Zhou Z."/>
            <person name="Huo F."/>
            <person name="Miao W."/>
            <person name="Ran C."/>
            <person name="Liu Y."/>
            <person name="Zhang J."/>
            <person name="Feng J."/>
            <person name="Wang M."/>
            <person name="Wang M."/>
            <person name="Wang L."/>
            <person name="Yao B."/>
        </authorList>
    </citation>
    <scope>NUCLEOTIDE SEQUENCE [LARGE SCALE GENOMIC DNA]</scope>
    <source>
        <strain evidence="3">Wuqing</strain>
    </source>
</reference>
<proteinExistence type="inferred from homology"/>
<comment type="similarity">
    <text evidence="1">Belongs to the SCC2/Nipped-B family.</text>
</comment>
<dbReference type="GO" id="GO:0061775">
    <property type="term" value="F:cohesin loader activity"/>
    <property type="evidence" value="ECO:0007669"/>
    <property type="project" value="InterPro"/>
</dbReference>
<gene>
    <name evidence="3" type="ORF">RF11_12324</name>
</gene>
<dbReference type="OrthoDB" id="418242at2759"/>
<dbReference type="PANTHER" id="PTHR21704:SF18">
    <property type="entry name" value="NIPPED-B-LIKE PROTEIN"/>
    <property type="match status" value="1"/>
</dbReference>
<keyword evidence="1" id="KW-0539">Nucleus</keyword>
<evidence type="ECO:0000259" key="2">
    <source>
        <dbReference type="Pfam" id="PF12830"/>
    </source>
</evidence>
<dbReference type="Pfam" id="PF12830">
    <property type="entry name" value="Nipped-B_C"/>
    <property type="match status" value="1"/>
</dbReference>
<dbReference type="GO" id="GO:0034087">
    <property type="term" value="P:establishment of mitotic sister chromatid cohesion"/>
    <property type="evidence" value="ECO:0007669"/>
    <property type="project" value="TreeGrafter"/>
</dbReference>
<accession>A0A0C2IQQ9</accession>
<dbReference type="Gene3D" id="1.25.10.10">
    <property type="entry name" value="Leucine-rich Repeat Variant"/>
    <property type="match status" value="1"/>
</dbReference>
<dbReference type="GO" id="GO:0140588">
    <property type="term" value="P:chromatin looping"/>
    <property type="evidence" value="ECO:0007669"/>
    <property type="project" value="InterPro"/>
</dbReference>
<dbReference type="Proteomes" id="UP000031668">
    <property type="component" value="Unassembled WGS sequence"/>
</dbReference>
<dbReference type="InterPro" id="IPR033031">
    <property type="entry name" value="Scc2/Nipped-B"/>
</dbReference>
<dbReference type="AlphaFoldDB" id="A0A0C2IQQ9"/>
<protein>
    <recommendedName>
        <fullName evidence="1">Nipped-B protein</fullName>
    </recommendedName>
</protein>
<evidence type="ECO:0000313" key="4">
    <source>
        <dbReference type="Proteomes" id="UP000031668"/>
    </source>
</evidence>